<evidence type="ECO:0008006" key="3">
    <source>
        <dbReference type="Google" id="ProtNLM"/>
    </source>
</evidence>
<keyword evidence="2" id="KW-1185">Reference proteome</keyword>
<accession>A0A514DDV2</accession>
<name>A0A514DDV2_9CAUD</name>
<dbReference type="RefSeq" id="YP_010059807.1">
    <property type="nucleotide sequence ID" value="NC_054727.1"/>
</dbReference>
<organism evidence="1 2">
    <name type="scientific">Mycobacterium phage Phrappuccino</name>
    <dbReference type="NCBI Taxonomy" id="2591223"/>
    <lineage>
        <taxon>Viruses</taxon>
        <taxon>Duplodnaviria</taxon>
        <taxon>Heunggongvirae</taxon>
        <taxon>Uroviricota</taxon>
        <taxon>Caudoviricetes</taxon>
        <taxon>Phrappuccinovirus</taxon>
        <taxon>Phrappuccinovirus phrappuccino</taxon>
        <taxon>Phreappuccinovirus Phrappuccino</taxon>
    </lineage>
</organism>
<dbReference type="EMBL" id="MK937592">
    <property type="protein sequence ID" value="QDH91793.1"/>
    <property type="molecule type" value="Genomic_DNA"/>
</dbReference>
<dbReference type="Proteomes" id="UP000316777">
    <property type="component" value="Segment"/>
</dbReference>
<evidence type="ECO:0000313" key="2">
    <source>
        <dbReference type="Proteomes" id="UP000316777"/>
    </source>
</evidence>
<protein>
    <recommendedName>
        <fullName evidence="3">SsDNA binding protein</fullName>
    </recommendedName>
</protein>
<sequence>MCGGNVHGSHQEALRLTQSEYREGIEFMQSGFASLQKAIEESKNNGDFSGGSLSYFSWKDKDRKFVRFLTDAVITADFHEFIITNDGKTKSFLIDPDKGDFVAKYASPVPGLGWRQDFKTKQAAERKPSKKTVGVAVLRDRVPVEGGGFEMVDVLIDADDNGTAVRGRSFGLITQSHGNFWKSLIGYFELYGTICDRDYMIVREGSGTDTSYTITPVDPIPELKDIAVVQEFYGYGRPWNKDDPERFLFCPQTLEEWADYYSGEERAKHWLEPKDGTAVAPQGPAPSLSAPVVSTATGAPVVHQQQVPAPAPAFTPAFVPTGADEAQAGPAPAVAVGGNTEFAGLRARLLDKK</sequence>
<proteinExistence type="predicted"/>
<evidence type="ECO:0000313" key="1">
    <source>
        <dbReference type="EMBL" id="QDH91793.1"/>
    </source>
</evidence>
<reference evidence="1 2" key="1">
    <citation type="submission" date="2019-05" db="EMBL/GenBank/DDBJ databases">
        <authorList>
            <person name="Pope W.H."/>
            <person name="Garlena R.A."/>
            <person name="Russell D.A."/>
            <person name="Jacobs-Sera D."/>
            <person name="Hatfull G.F."/>
        </authorList>
    </citation>
    <scope>NUCLEOTIDE SEQUENCE [LARGE SCALE GENOMIC DNA]</scope>
</reference>
<dbReference type="GeneID" id="64767039"/>
<gene>
    <name evidence="1" type="primary">118</name>
    <name evidence="1" type="ORF">SEA_PHRAPPUCCINO_118</name>
</gene>
<dbReference type="KEGG" id="vg:64767039"/>